<sequence length="103" mass="11387">MYRTQCSLHRIGLDDDTPIEPQTFSARKLEIQLNADDLTYLIKGLGRPSVSAKTTGWPQELVCGRQEILATVPIDSISTRSRIPVNSYSLLVGCPGLRGNSER</sequence>
<name>A0ABD0LPZ2_9CAEN</name>
<protein>
    <submittedName>
        <fullName evidence="1">Uncharacterized protein</fullName>
    </submittedName>
</protein>
<dbReference type="AlphaFoldDB" id="A0ABD0LPZ2"/>
<dbReference type="EMBL" id="JACVVK020000033">
    <property type="protein sequence ID" value="KAK7501078.1"/>
    <property type="molecule type" value="Genomic_DNA"/>
</dbReference>
<evidence type="ECO:0000313" key="1">
    <source>
        <dbReference type="EMBL" id="KAK7501078.1"/>
    </source>
</evidence>
<gene>
    <name evidence="1" type="ORF">BaRGS_00007563</name>
</gene>
<organism evidence="1 2">
    <name type="scientific">Batillaria attramentaria</name>
    <dbReference type="NCBI Taxonomy" id="370345"/>
    <lineage>
        <taxon>Eukaryota</taxon>
        <taxon>Metazoa</taxon>
        <taxon>Spiralia</taxon>
        <taxon>Lophotrochozoa</taxon>
        <taxon>Mollusca</taxon>
        <taxon>Gastropoda</taxon>
        <taxon>Caenogastropoda</taxon>
        <taxon>Sorbeoconcha</taxon>
        <taxon>Cerithioidea</taxon>
        <taxon>Batillariidae</taxon>
        <taxon>Batillaria</taxon>
    </lineage>
</organism>
<keyword evidence="2" id="KW-1185">Reference proteome</keyword>
<reference evidence="1 2" key="1">
    <citation type="journal article" date="2023" name="Sci. Data">
        <title>Genome assembly of the Korean intertidal mud-creeper Batillaria attramentaria.</title>
        <authorList>
            <person name="Patra A.K."/>
            <person name="Ho P.T."/>
            <person name="Jun S."/>
            <person name="Lee S.J."/>
            <person name="Kim Y."/>
            <person name="Won Y.J."/>
        </authorList>
    </citation>
    <scope>NUCLEOTIDE SEQUENCE [LARGE SCALE GENOMIC DNA]</scope>
    <source>
        <strain evidence="1">Wonlab-2016</strain>
    </source>
</reference>
<proteinExistence type="predicted"/>
<dbReference type="Proteomes" id="UP001519460">
    <property type="component" value="Unassembled WGS sequence"/>
</dbReference>
<comment type="caution">
    <text evidence="1">The sequence shown here is derived from an EMBL/GenBank/DDBJ whole genome shotgun (WGS) entry which is preliminary data.</text>
</comment>
<accession>A0ABD0LPZ2</accession>
<evidence type="ECO:0000313" key="2">
    <source>
        <dbReference type="Proteomes" id="UP001519460"/>
    </source>
</evidence>